<comment type="caution">
    <text evidence="1">The sequence shown here is derived from an EMBL/GenBank/DDBJ whole genome shotgun (WGS) entry which is preliminary data.</text>
</comment>
<evidence type="ECO:0000313" key="2">
    <source>
        <dbReference type="Proteomes" id="UP001165960"/>
    </source>
</evidence>
<reference evidence="1" key="1">
    <citation type="submission" date="2022-04" db="EMBL/GenBank/DDBJ databases">
        <title>Genome of the entomopathogenic fungus Entomophthora muscae.</title>
        <authorList>
            <person name="Elya C."/>
            <person name="Lovett B.R."/>
            <person name="Lee E."/>
            <person name="Macias A.M."/>
            <person name="Hajek A.E."/>
            <person name="De Bivort B.L."/>
            <person name="Kasson M.T."/>
            <person name="De Fine Licht H.H."/>
            <person name="Stajich J.E."/>
        </authorList>
    </citation>
    <scope>NUCLEOTIDE SEQUENCE</scope>
    <source>
        <strain evidence="1">Berkeley</strain>
    </source>
</reference>
<gene>
    <name evidence="1" type="ORF">DSO57_1037828</name>
</gene>
<sequence>MSPDPSESSHQATRRRVLGQNPEKPHSLLEPTQLGPQRKGHWGSQIRGRREGRFVGRKLKIVASEASYYILAGGKDLLGLSSNILKDMHELARVGVNVVEGMGNLGPKIRQSLPNHQKHRSQGKGHKFDQSIDVYNVNRDFGRLQEGQGAKDKGTRQQNLH</sequence>
<organism evidence="1 2">
    <name type="scientific">Entomophthora muscae</name>
    <dbReference type="NCBI Taxonomy" id="34485"/>
    <lineage>
        <taxon>Eukaryota</taxon>
        <taxon>Fungi</taxon>
        <taxon>Fungi incertae sedis</taxon>
        <taxon>Zoopagomycota</taxon>
        <taxon>Entomophthoromycotina</taxon>
        <taxon>Entomophthoromycetes</taxon>
        <taxon>Entomophthorales</taxon>
        <taxon>Entomophthoraceae</taxon>
        <taxon>Entomophthora</taxon>
    </lineage>
</organism>
<protein>
    <submittedName>
        <fullName evidence="1">Uncharacterized protein</fullName>
    </submittedName>
</protein>
<proteinExistence type="predicted"/>
<dbReference type="EMBL" id="QTSX02006817">
    <property type="protein sequence ID" value="KAJ9052069.1"/>
    <property type="molecule type" value="Genomic_DNA"/>
</dbReference>
<accession>A0ACC2RPS5</accession>
<evidence type="ECO:0000313" key="1">
    <source>
        <dbReference type="EMBL" id="KAJ9052069.1"/>
    </source>
</evidence>
<dbReference type="Proteomes" id="UP001165960">
    <property type="component" value="Unassembled WGS sequence"/>
</dbReference>
<keyword evidence="2" id="KW-1185">Reference proteome</keyword>
<name>A0ACC2RPS5_9FUNG</name>